<comment type="caution">
    <text evidence="9">The sequence shown here is derived from an EMBL/GenBank/DDBJ whole genome shotgun (WGS) entry which is preliminary data.</text>
</comment>
<evidence type="ECO:0000256" key="4">
    <source>
        <dbReference type="ARBA" id="ARBA00022692"/>
    </source>
</evidence>
<evidence type="ECO:0000256" key="3">
    <source>
        <dbReference type="ARBA" id="ARBA00022475"/>
    </source>
</evidence>
<feature type="transmembrane region" description="Helical" evidence="7">
    <location>
        <begin position="43"/>
        <end position="65"/>
    </location>
</feature>
<keyword evidence="4 7" id="KW-0812">Transmembrane</keyword>
<keyword evidence="3" id="KW-1003">Cell membrane</keyword>
<dbReference type="Pfam" id="PF02308">
    <property type="entry name" value="MgtC"/>
    <property type="match status" value="1"/>
</dbReference>
<feature type="transmembrane region" description="Helical" evidence="7">
    <location>
        <begin position="77"/>
        <end position="94"/>
    </location>
</feature>
<protein>
    <recommendedName>
        <fullName evidence="7">Protein MgtC</fullName>
    </recommendedName>
</protein>
<gene>
    <name evidence="9" type="ORF">QO231_23410</name>
</gene>
<feature type="domain" description="MgtC/SapB/SrpB/YhiD N-terminal" evidence="8">
    <location>
        <begin position="18"/>
        <end position="146"/>
    </location>
</feature>
<dbReference type="PANTHER" id="PTHR33778:SF1">
    <property type="entry name" value="MAGNESIUM TRANSPORTER YHID-RELATED"/>
    <property type="match status" value="1"/>
</dbReference>
<evidence type="ECO:0000256" key="2">
    <source>
        <dbReference type="ARBA" id="ARBA00009298"/>
    </source>
</evidence>
<dbReference type="PANTHER" id="PTHR33778">
    <property type="entry name" value="PROTEIN MGTC"/>
    <property type="match status" value="1"/>
</dbReference>
<evidence type="ECO:0000313" key="9">
    <source>
        <dbReference type="EMBL" id="MDU9006787.1"/>
    </source>
</evidence>
<keyword evidence="7" id="KW-0997">Cell inner membrane</keyword>
<keyword evidence="10" id="KW-1185">Reference proteome</keyword>
<evidence type="ECO:0000256" key="7">
    <source>
        <dbReference type="RuleBase" id="RU365041"/>
    </source>
</evidence>
<sequence length="155" mass="16122">MPEWIDVGLTQPDWLLKLLFALASGAILGLDREVRRRRVGIRTYMMVSLGSAIFTIAAVEMSLRMGDIELAADPTRVIQGLIGGLGFLGAGAIIQGDERVGGMATAASLWVAGALGLAAGAGFGLFSITCAVLAASLLAASRFMENRGADDRPDG</sequence>
<name>A0ABU3VKQ7_9RHOB</name>
<dbReference type="PRINTS" id="PR01837">
    <property type="entry name" value="MGTCSAPBPROT"/>
</dbReference>
<evidence type="ECO:0000259" key="8">
    <source>
        <dbReference type="Pfam" id="PF02308"/>
    </source>
</evidence>
<keyword evidence="6 7" id="KW-0472">Membrane</keyword>
<dbReference type="InterPro" id="IPR003416">
    <property type="entry name" value="MgtC/SapB/SrpB/YhiD_fam"/>
</dbReference>
<keyword evidence="5 7" id="KW-1133">Transmembrane helix</keyword>
<dbReference type="EMBL" id="JASMWN010000030">
    <property type="protein sequence ID" value="MDU9006787.1"/>
    <property type="molecule type" value="Genomic_DNA"/>
</dbReference>
<evidence type="ECO:0000256" key="6">
    <source>
        <dbReference type="ARBA" id="ARBA00023136"/>
    </source>
</evidence>
<evidence type="ECO:0000256" key="5">
    <source>
        <dbReference type="ARBA" id="ARBA00022989"/>
    </source>
</evidence>
<evidence type="ECO:0000313" key="10">
    <source>
        <dbReference type="Proteomes" id="UP001255416"/>
    </source>
</evidence>
<dbReference type="RefSeq" id="WP_316782103.1">
    <property type="nucleotide sequence ID" value="NZ_JASMWN010000030.1"/>
</dbReference>
<comment type="subcellular location">
    <subcellularLocation>
        <location evidence="7">Cell inner membrane</location>
        <topology evidence="7">Multi-pass membrane protein</topology>
    </subcellularLocation>
    <subcellularLocation>
        <location evidence="1">Cell membrane</location>
        <topology evidence="1">Multi-pass membrane protein</topology>
    </subcellularLocation>
</comment>
<dbReference type="InterPro" id="IPR049177">
    <property type="entry name" value="MgtC_SapB_SrpB_YhiD_N"/>
</dbReference>
<organism evidence="9 10">
    <name type="scientific">Sedimentitalea todarodis</name>
    <dbReference type="NCBI Taxonomy" id="1631240"/>
    <lineage>
        <taxon>Bacteria</taxon>
        <taxon>Pseudomonadati</taxon>
        <taxon>Pseudomonadota</taxon>
        <taxon>Alphaproteobacteria</taxon>
        <taxon>Rhodobacterales</taxon>
        <taxon>Paracoccaceae</taxon>
        <taxon>Sedimentitalea</taxon>
    </lineage>
</organism>
<accession>A0ABU3VKQ7</accession>
<dbReference type="Proteomes" id="UP001255416">
    <property type="component" value="Unassembled WGS sequence"/>
</dbReference>
<comment type="similarity">
    <text evidence="2 7">Belongs to the MgtC/SapB family.</text>
</comment>
<feature type="transmembrane region" description="Helical" evidence="7">
    <location>
        <begin position="106"/>
        <end position="139"/>
    </location>
</feature>
<reference evidence="10" key="1">
    <citation type="submission" date="2023-05" db="EMBL/GenBank/DDBJ databases">
        <title>Sedimentitalea sp. nov. JM2-8.</title>
        <authorList>
            <person name="Huang J."/>
        </authorList>
    </citation>
    <scope>NUCLEOTIDE SEQUENCE [LARGE SCALE GENOMIC DNA]</scope>
    <source>
        <strain evidence="10">KHS03</strain>
    </source>
</reference>
<proteinExistence type="inferred from homology"/>
<evidence type="ECO:0000256" key="1">
    <source>
        <dbReference type="ARBA" id="ARBA00004651"/>
    </source>
</evidence>